<organism evidence="1 2">
    <name type="scientific">Staphylococcus capitis</name>
    <dbReference type="NCBI Taxonomy" id="29388"/>
    <lineage>
        <taxon>Bacteria</taxon>
        <taxon>Bacillati</taxon>
        <taxon>Bacillota</taxon>
        <taxon>Bacilli</taxon>
        <taxon>Bacillales</taxon>
        <taxon>Staphylococcaceae</taxon>
        <taxon>Staphylococcus</taxon>
    </lineage>
</organism>
<evidence type="ECO:0000313" key="2">
    <source>
        <dbReference type="Proteomes" id="UP000538955"/>
    </source>
</evidence>
<dbReference type="RefSeq" id="WP_168992983.1">
    <property type="nucleotide sequence ID" value="NZ_JABBMI010000055.1"/>
</dbReference>
<comment type="caution">
    <text evidence="1">The sequence shown here is derived from an EMBL/GenBank/DDBJ whole genome shotgun (WGS) entry which is preliminary data.</text>
</comment>
<gene>
    <name evidence="1" type="ORF">HHM24_04540</name>
</gene>
<proteinExistence type="predicted"/>
<dbReference type="EMBL" id="JABBMI010000055">
    <property type="protein sequence ID" value="NMK54021.1"/>
    <property type="molecule type" value="Genomic_DNA"/>
</dbReference>
<accession>A0ABX1SNY7</accession>
<keyword evidence="2" id="KW-1185">Reference proteome</keyword>
<dbReference type="Proteomes" id="UP000538955">
    <property type="component" value="Unassembled WGS sequence"/>
</dbReference>
<reference evidence="1 2" key="1">
    <citation type="submission" date="2020-04" db="EMBL/GenBank/DDBJ databases">
        <title>The Epidemiology and Molecular Characteristics of Linezolid-Resistant Staphylococcus capitis in Huashan Hospital, Shanghai.</title>
        <authorList>
            <person name="Ding L."/>
            <person name="Li P."/>
            <person name="Yang Y."/>
            <person name="Lin D."/>
            <person name="Xu X."/>
        </authorList>
    </citation>
    <scope>NUCLEOTIDE SEQUENCE [LARGE SCALE GENOMIC DNA]</scope>
    <source>
        <strain evidence="1 2">17-84</strain>
    </source>
</reference>
<name>A0ABX1SNY7_STACP</name>
<sequence>MAVKEPKTSIIVKLTGEDSNTLHLASIVASALKKHGFRDLALEVRQRVFEMSSQDEAIQMFMEYVEVV</sequence>
<protein>
    <submittedName>
        <fullName evidence="1">Uncharacterized protein</fullName>
    </submittedName>
</protein>
<evidence type="ECO:0000313" key="1">
    <source>
        <dbReference type="EMBL" id="NMK54021.1"/>
    </source>
</evidence>